<dbReference type="Pfam" id="PF00535">
    <property type="entry name" value="Glycos_transf_2"/>
    <property type="match status" value="1"/>
</dbReference>
<reference evidence="8 13" key="4">
    <citation type="submission" date="2019-09" db="EMBL/GenBank/DDBJ databases">
        <title>Draft genome sequences of 48 bacterial type strains from the CCUG.</title>
        <authorList>
            <person name="Tunovic T."/>
            <person name="Pineiro-Iglesias B."/>
            <person name="Unosson C."/>
            <person name="Inganas E."/>
            <person name="Ohlen M."/>
            <person name="Cardew S."/>
            <person name="Jensie-Markopoulos S."/>
            <person name="Salva-Serra F."/>
            <person name="Jaen-Luchoro D."/>
            <person name="Karlsson R."/>
            <person name="Svensson-Stadler L."/>
            <person name="Chun J."/>
            <person name="Moore E."/>
        </authorList>
    </citation>
    <scope>NUCLEOTIDE SEQUENCE [LARGE SCALE GENOMIC DNA]</scope>
    <source>
        <strain evidence="8 13">CCUG 53116</strain>
    </source>
</reference>
<reference evidence="9" key="3">
    <citation type="submission" date="2017-01" db="EMBL/GenBank/DDBJ databases">
        <authorList>
            <person name="Mah S.A."/>
            <person name="Swanson W.J."/>
            <person name="Moy G.W."/>
            <person name="Vacquier V.D."/>
        </authorList>
    </citation>
    <scope>NUCLEOTIDE SEQUENCE [LARGE SCALE GENOMIC DNA]</scope>
    <source>
        <strain evidence="9">MT1</strain>
    </source>
</reference>
<keyword evidence="6" id="KW-0472">Membrane</keyword>
<dbReference type="EMBL" id="VZPS01000002">
    <property type="protein sequence ID" value="KAB0488066.1"/>
    <property type="molecule type" value="Genomic_DNA"/>
</dbReference>
<evidence type="ECO:0000256" key="2">
    <source>
        <dbReference type="ARBA" id="ARBA00022475"/>
    </source>
</evidence>
<dbReference type="SUPFAM" id="SSF53448">
    <property type="entry name" value="Nucleotide-diphospho-sugar transferases"/>
    <property type="match status" value="1"/>
</dbReference>
<keyword evidence="2" id="KW-1003">Cell membrane</keyword>
<feature type="domain" description="Glycosyltransferase 2-like" evidence="7">
    <location>
        <begin position="4"/>
        <end position="132"/>
    </location>
</feature>
<reference evidence="10 12" key="1">
    <citation type="submission" date="2016-10" db="EMBL/GenBank/DDBJ databases">
        <authorList>
            <person name="de Groot N.N."/>
        </authorList>
    </citation>
    <scope>NUCLEOTIDE SEQUENCE [LARGE SCALE GENOMIC DNA]</scope>
    <source>
        <strain evidence="10 12">BS3776</strain>
    </source>
</reference>
<organism evidence="10 12">
    <name type="scientific">Pseudomonas reinekei</name>
    <dbReference type="NCBI Taxonomy" id="395598"/>
    <lineage>
        <taxon>Bacteria</taxon>
        <taxon>Pseudomonadati</taxon>
        <taxon>Pseudomonadota</taxon>
        <taxon>Gammaproteobacteria</taxon>
        <taxon>Pseudomonadales</taxon>
        <taxon>Pseudomonadaceae</taxon>
        <taxon>Pseudomonas</taxon>
    </lineage>
</organism>
<evidence type="ECO:0000313" key="11">
    <source>
        <dbReference type="Proteomes" id="UP000186756"/>
    </source>
</evidence>
<dbReference type="GO" id="GO:0016757">
    <property type="term" value="F:glycosyltransferase activity"/>
    <property type="evidence" value="ECO:0007669"/>
    <property type="project" value="UniProtKB-KW"/>
</dbReference>
<dbReference type="CDD" id="cd00761">
    <property type="entry name" value="Glyco_tranf_GTA_type"/>
    <property type="match status" value="1"/>
</dbReference>
<dbReference type="Proteomes" id="UP000186756">
    <property type="component" value="Unassembled WGS sequence"/>
</dbReference>
<dbReference type="Gene3D" id="3.90.550.10">
    <property type="entry name" value="Spore Coat Polysaccharide Biosynthesis Protein SpsA, Chain A"/>
    <property type="match status" value="1"/>
</dbReference>
<accession>A0A1H0U2F6</accession>
<gene>
    <name evidence="9" type="ORF">BVK86_04325</name>
    <name evidence="8" type="ORF">F7R15_04340</name>
    <name evidence="10" type="ORF">SAMN04490202_5100</name>
</gene>
<protein>
    <submittedName>
        <fullName evidence="9 10">Glycosyl transferase</fullName>
    </submittedName>
    <submittedName>
        <fullName evidence="8">Glycosyltransferase family 2 protein</fullName>
    </submittedName>
</protein>
<keyword evidence="11" id="KW-1185">Reference proteome</keyword>
<evidence type="ECO:0000256" key="6">
    <source>
        <dbReference type="ARBA" id="ARBA00023136"/>
    </source>
</evidence>
<keyword evidence="3" id="KW-0997">Cell inner membrane</keyword>
<dbReference type="PANTHER" id="PTHR43646:SF2">
    <property type="entry name" value="GLYCOSYLTRANSFERASE 2-LIKE DOMAIN-CONTAINING PROTEIN"/>
    <property type="match status" value="1"/>
</dbReference>
<dbReference type="OrthoDB" id="9777873at2"/>
<sequence>MIGVIVPVHNEERLLNQCIESLLEAAFHQGLGDEAVKILIVLDDCTDTSLDIAQSYGVMTLTCTHRNVGKARAHGAEHLLAVDARWLAFTDADTVVPSTWLADQIRFNVDAVCGLVEVSDWSEHPHGVRERYHAHYRPMDGHRHIHGANLGVSSAAYRRAGGFKALAAHEDVQLVSDLERCGANILWTASNRVITSARKNSRCREGFGDYLQSLAQ</sequence>
<dbReference type="EMBL" id="LT629709">
    <property type="protein sequence ID" value="SDP60457.1"/>
    <property type="molecule type" value="Genomic_DNA"/>
</dbReference>
<evidence type="ECO:0000313" key="8">
    <source>
        <dbReference type="EMBL" id="KAB0488066.1"/>
    </source>
</evidence>
<keyword evidence="5 10" id="KW-0808">Transferase</keyword>
<evidence type="ECO:0000313" key="9">
    <source>
        <dbReference type="EMBL" id="OLU05501.1"/>
    </source>
</evidence>
<dbReference type="EMBL" id="MSTQ01000002">
    <property type="protein sequence ID" value="OLU05501.1"/>
    <property type="molecule type" value="Genomic_DNA"/>
</dbReference>
<dbReference type="Proteomes" id="UP000198549">
    <property type="component" value="Chromosome I"/>
</dbReference>
<dbReference type="RefSeq" id="WP_075945251.1">
    <property type="nucleotide sequence ID" value="NZ_LT629709.1"/>
</dbReference>
<evidence type="ECO:0000313" key="13">
    <source>
        <dbReference type="Proteomes" id="UP000460142"/>
    </source>
</evidence>
<keyword evidence="4" id="KW-0328">Glycosyltransferase</keyword>
<dbReference type="Proteomes" id="UP000460142">
    <property type="component" value="Unassembled WGS sequence"/>
</dbReference>
<evidence type="ECO:0000259" key="7">
    <source>
        <dbReference type="Pfam" id="PF00535"/>
    </source>
</evidence>
<proteinExistence type="predicted"/>
<evidence type="ECO:0000313" key="10">
    <source>
        <dbReference type="EMBL" id="SDP60457.1"/>
    </source>
</evidence>
<dbReference type="PANTHER" id="PTHR43646">
    <property type="entry name" value="GLYCOSYLTRANSFERASE"/>
    <property type="match status" value="1"/>
</dbReference>
<evidence type="ECO:0000313" key="12">
    <source>
        <dbReference type="Proteomes" id="UP000198549"/>
    </source>
</evidence>
<evidence type="ECO:0000256" key="5">
    <source>
        <dbReference type="ARBA" id="ARBA00022679"/>
    </source>
</evidence>
<dbReference type="InterPro" id="IPR029044">
    <property type="entry name" value="Nucleotide-diphossugar_trans"/>
</dbReference>
<evidence type="ECO:0000256" key="3">
    <source>
        <dbReference type="ARBA" id="ARBA00022519"/>
    </source>
</evidence>
<comment type="subcellular location">
    <subcellularLocation>
        <location evidence="1">Cell membrane</location>
    </subcellularLocation>
</comment>
<evidence type="ECO:0000256" key="4">
    <source>
        <dbReference type="ARBA" id="ARBA00022676"/>
    </source>
</evidence>
<dbReference type="GO" id="GO:0005886">
    <property type="term" value="C:plasma membrane"/>
    <property type="evidence" value="ECO:0007669"/>
    <property type="project" value="UniProtKB-SubCell"/>
</dbReference>
<dbReference type="InterPro" id="IPR001173">
    <property type="entry name" value="Glyco_trans_2-like"/>
</dbReference>
<evidence type="ECO:0000256" key="1">
    <source>
        <dbReference type="ARBA" id="ARBA00004236"/>
    </source>
</evidence>
<dbReference type="AlphaFoldDB" id="A0A1H0U2F6"/>
<name>A0A1H0U2F6_PSERE</name>
<reference evidence="11" key="2">
    <citation type="submission" date="2017-01" db="EMBL/GenBank/DDBJ databases">
        <authorList>
            <person name="Poblete-Castro I."/>
        </authorList>
    </citation>
    <scope>NUCLEOTIDE SEQUENCE [LARGE SCALE GENOMIC DNA]</scope>
    <source>
        <strain evidence="11">DSM 18361 / CCUG 53116 / MT1</strain>
    </source>
</reference>